<dbReference type="Proteomes" id="UP000444960">
    <property type="component" value="Unassembled WGS sequence"/>
</dbReference>
<dbReference type="AlphaFoldDB" id="A0A7I9V4I8"/>
<feature type="transmembrane region" description="Helical" evidence="5">
    <location>
        <begin position="357"/>
        <end position="384"/>
    </location>
</feature>
<protein>
    <recommendedName>
        <fullName evidence="6">Integral membrane bound transporter domain-containing protein</fullName>
    </recommendedName>
</protein>
<name>A0A7I9V4I8_9ACTN</name>
<organism evidence="7 8">
    <name type="scientific">Gordonia spumicola</name>
    <dbReference type="NCBI Taxonomy" id="589161"/>
    <lineage>
        <taxon>Bacteria</taxon>
        <taxon>Bacillati</taxon>
        <taxon>Actinomycetota</taxon>
        <taxon>Actinomycetes</taxon>
        <taxon>Mycobacteriales</taxon>
        <taxon>Gordoniaceae</taxon>
        <taxon>Gordonia</taxon>
    </lineage>
</organism>
<dbReference type="Pfam" id="PF13515">
    <property type="entry name" value="FUSC_2"/>
    <property type="match status" value="1"/>
</dbReference>
<accession>A0A7I9V4I8</accession>
<comment type="caution">
    <text evidence="7">The sequence shown here is derived from an EMBL/GenBank/DDBJ whole genome shotgun (WGS) entry which is preliminary data.</text>
</comment>
<evidence type="ECO:0000313" key="7">
    <source>
        <dbReference type="EMBL" id="GEE00326.1"/>
    </source>
</evidence>
<feature type="transmembrane region" description="Helical" evidence="5">
    <location>
        <begin position="39"/>
        <end position="67"/>
    </location>
</feature>
<keyword evidence="8" id="KW-1185">Reference proteome</keyword>
<keyword evidence="2 5" id="KW-0812">Transmembrane</keyword>
<gene>
    <name evidence="7" type="ORF">nbrc107696_07720</name>
</gene>
<feature type="transmembrane region" description="Helical" evidence="5">
    <location>
        <begin position="111"/>
        <end position="131"/>
    </location>
</feature>
<feature type="transmembrane region" description="Helical" evidence="5">
    <location>
        <begin position="138"/>
        <end position="156"/>
    </location>
</feature>
<reference evidence="8" key="1">
    <citation type="submission" date="2019-06" db="EMBL/GenBank/DDBJ databases">
        <title>Gordonia isolated from sludge of a wastewater treatment plant.</title>
        <authorList>
            <person name="Tamura T."/>
            <person name="Aoyama K."/>
            <person name="Kang Y."/>
            <person name="Saito S."/>
            <person name="Akiyama N."/>
            <person name="Yazawa K."/>
            <person name="Gonoi T."/>
            <person name="Mikami Y."/>
        </authorList>
    </citation>
    <scope>NUCLEOTIDE SEQUENCE [LARGE SCALE GENOMIC DNA]</scope>
    <source>
        <strain evidence="8">NBRC 107696</strain>
    </source>
</reference>
<dbReference type="RefSeq" id="WP_161894236.1">
    <property type="nucleotide sequence ID" value="NZ_BJOV01000002.1"/>
</dbReference>
<feature type="domain" description="Integral membrane bound transporter" evidence="6">
    <location>
        <begin position="294"/>
        <end position="418"/>
    </location>
</feature>
<evidence type="ECO:0000256" key="3">
    <source>
        <dbReference type="ARBA" id="ARBA00022989"/>
    </source>
</evidence>
<comment type="subcellular location">
    <subcellularLocation>
        <location evidence="1">Membrane</location>
        <topology evidence="1">Multi-pass membrane protein</topology>
    </subcellularLocation>
</comment>
<keyword evidence="3 5" id="KW-1133">Transmembrane helix</keyword>
<feature type="transmembrane region" description="Helical" evidence="5">
    <location>
        <begin position="278"/>
        <end position="300"/>
    </location>
</feature>
<evidence type="ECO:0000256" key="5">
    <source>
        <dbReference type="SAM" id="Phobius"/>
    </source>
</evidence>
<feature type="transmembrane region" description="Helical" evidence="5">
    <location>
        <begin position="162"/>
        <end position="182"/>
    </location>
</feature>
<evidence type="ECO:0000259" key="6">
    <source>
        <dbReference type="Pfam" id="PF13515"/>
    </source>
</evidence>
<evidence type="ECO:0000256" key="4">
    <source>
        <dbReference type="ARBA" id="ARBA00023136"/>
    </source>
</evidence>
<sequence>MTAEQTPRPPARPAVRGVLLRRPSARGRWAPASRAGLSLAAPAAVLALCGFGTGSLLAAMGAFAVLYGERRPYLIRWKVILTAGALLIVTAAVFGSLGATAGPDASTSVDLAITAALAAAAGVSVFVNVALRLGPPGSFFFALVAGVSQVVTRHGVGVGHLVLFASAGAAAALIVGMAPALWSPRGPESAATAAAVDAAESYVASNCAADPAARHGVAVSTLNAWSVLHDAASTDGEIAQRLWSAQQKVHGASMSAFVAPLPRPSIRRRLRFAARRDSHAAVAATRAAVTALVAGSVAVLSGLGRPDWAVLGAVLVLQLGPDRVHGSIRGVQRVIGTIAGVGLYAILHLLDLQVGPLIVVLAVLNVLIELTVATNYAVAVLFITPLALLMGGPSTPLPDQIRERILETSLGVAVALAVLWLLLPRIHRSTTRSADIAVLAAGTRVLTEGAELPVDSDDMRVHRRDLQWQLIEAELAATDSACDEPPWARRYWPEHTRVRDAGYDVLSACWRTPLGQPIGSGVRSDLSARIAR</sequence>
<evidence type="ECO:0000256" key="2">
    <source>
        <dbReference type="ARBA" id="ARBA00022692"/>
    </source>
</evidence>
<keyword evidence="4 5" id="KW-0472">Membrane</keyword>
<proteinExistence type="predicted"/>
<evidence type="ECO:0000256" key="1">
    <source>
        <dbReference type="ARBA" id="ARBA00004141"/>
    </source>
</evidence>
<evidence type="ECO:0000313" key="8">
    <source>
        <dbReference type="Proteomes" id="UP000444960"/>
    </source>
</evidence>
<dbReference type="EMBL" id="BJOV01000002">
    <property type="protein sequence ID" value="GEE00326.1"/>
    <property type="molecule type" value="Genomic_DNA"/>
</dbReference>
<dbReference type="InterPro" id="IPR049453">
    <property type="entry name" value="Memb_transporter_dom"/>
</dbReference>
<feature type="transmembrane region" description="Helical" evidence="5">
    <location>
        <begin position="79"/>
        <end position="99"/>
    </location>
</feature>
<dbReference type="GO" id="GO:0016020">
    <property type="term" value="C:membrane"/>
    <property type="evidence" value="ECO:0007669"/>
    <property type="project" value="UniProtKB-SubCell"/>
</dbReference>
<feature type="transmembrane region" description="Helical" evidence="5">
    <location>
        <begin position="404"/>
        <end position="423"/>
    </location>
</feature>
<dbReference type="OrthoDB" id="4989419at2"/>